<evidence type="ECO:0000313" key="1">
    <source>
        <dbReference type="Ensembl" id="ENSDCDP00010025222.1"/>
    </source>
</evidence>
<reference evidence="1 2" key="1">
    <citation type="submission" date="2020-06" db="EMBL/GenBank/DDBJ databases">
        <authorList>
            <consortium name="Wellcome Sanger Institute Data Sharing"/>
        </authorList>
    </citation>
    <scope>NUCLEOTIDE SEQUENCE [LARGE SCALE GENOMIC DNA]</scope>
</reference>
<dbReference type="Pfam" id="PF12494">
    <property type="entry name" value="DUF3695"/>
    <property type="match status" value="1"/>
</dbReference>
<organism evidence="1 2">
    <name type="scientific">Denticeps clupeoides</name>
    <name type="common">denticle herring</name>
    <dbReference type="NCBI Taxonomy" id="299321"/>
    <lineage>
        <taxon>Eukaryota</taxon>
        <taxon>Metazoa</taxon>
        <taxon>Chordata</taxon>
        <taxon>Craniata</taxon>
        <taxon>Vertebrata</taxon>
        <taxon>Euteleostomi</taxon>
        <taxon>Actinopterygii</taxon>
        <taxon>Neopterygii</taxon>
        <taxon>Teleostei</taxon>
        <taxon>Clupei</taxon>
        <taxon>Clupeiformes</taxon>
        <taxon>Denticipitoidei</taxon>
        <taxon>Denticipitidae</taxon>
        <taxon>Denticeps</taxon>
    </lineage>
</organism>
<proteinExistence type="predicted"/>
<dbReference type="GeneTree" id="ENSGT00940000173571"/>
<reference evidence="1" key="3">
    <citation type="submission" date="2025-09" db="UniProtKB">
        <authorList>
            <consortium name="Ensembl"/>
        </authorList>
    </citation>
    <scope>IDENTIFICATION</scope>
</reference>
<dbReference type="Proteomes" id="UP000694580">
    <property type="component" value="Chromosome 10"/>
</dbReference>
<evidence type="ECO:0000313" key="2">
    <source>
        <dbReference type="Proteomes" id="UP000694580"/>
    </source>
</evidence>
<sequence length="168" mass="19379">MSEKRDPFPFPRYENDRTFTGIMGFQKRDFSTPTHLAQIQEPWSRLSDRATVASMKRHVLHCDQHPPKDSLDFHLSSTYDHHQEFLREKNHILYQKETFLDGDQGNDTNQSGTGTPQARAQVHKEKRSIHSIQGAIGILHLFISSRARHLQANSSDVLYSVQTNRISP</sequence>
<dbReference type="Ensembl" id="ENSDCDT00010031244.1">
    <property type="protein sequence ID" value="ENSDCDP00010025222.1"/>
    <property type="gene ID" value="ENSDCDG00010016027.1"/>
</dbReference>
<dbReference type="InterPro" id="IPR022179">
    <property type="entry name" value="CFAP276"/>
</dbReference>
<dbReference type="AlphaFoldDB" id="A0AAY4BX89"/>
<name>A0AAY4BX89_9TELE</name>
<accession>A0AAY4BX89</accession>
<keyword evidence="2" id="KW-1185">Reference proteome</keyword>
<protein>
    <submittedName>
        <fullName evidence="1">Uncharacterized protein</fullName>
    </submittedName>
</protein>
<gene>
    <name evidence="1" type="primary">cfap276</name>
</gene>
<reference evidence="1" key="2">
    <citation type="submission" date="2025-08" db="UniProtKB">
        <authorList>
            <consortium name="Ensembl"/>
        </authorList>
    </citation>
    <scope>IDENTIFICATION</scope>
</reference>